<name>A0A0E9XAQ7_ANGAN</name>
<organism evidence="1">
    <name type="scientific">Anguilla anguilla</name>
    <name type="common">European freshwater eel</name>
    <name type="synonym">Muraena anguilla</name>
    <dbReference type="NCBI Taxonomy" id="7936"/>
    <lineage>
        <taxon>Eukaryota</taxon>
        <taxon>Metazoa</taxon>
        <taxon>Chordata</taxon>
        <taxon>Craniata</taxon>
        <taxon>Vertebrata</taxon>
        <taxon>Euteleostomi</taxon>
        <taxon>Actinopterygii</taxon>
        <taxon>Neopterygii</taxon>
        <taxon>Teleostei</taxon>
        <taxon>Anguilliformes</taxon>
        <taxon>Anguillidae</taxon>
        <taxon>Anguilla</taxon>
    </lineage>
</organism>
<reference evidence="1" key="2">
    <citation type="journal article" date="2015" name="Fish Shellfish Immunol.">
        <title>Early steps in the European eel (Anguilla anguilla)-Vibrio vulnificus interaction in the gills: Role of the RtxA13 toxin.</title>
        <authorList>
            <person name="Callol A."/>
            <person name="Pajuelo D."/>
            <person name="Ebbesson L."/>
            <person name="Teles M."/>
            <person name="MacKenzie S."/>
            <person name="Amaro C."/>
        </authorList>
    </citation>
    <scope>NUCLEOTIDE SEQUENCE</scope>
</reference>
<sequence>MSLIRLTWWYSSSDNRPTHSPSCVYWHGLSLLNSQRDEDTGTAHLHTPTLPT</sequence>
<reference evidence="1" key="1">
    <citation type="submission" date="2014-11" db="EMBL/GenBank/DDBJ databases">
        <authorList>
            <person name="Amaro Gonzalez C."/>
        </authorList>
    </citation>
    <scope>NUCLEOTIDE SEQUENCE</scope>
</reference>
<accession>A0A0E9XAQ7</accession>
<evidence type="ECO:0000313" key="1">
    <source>
        <dbReference type="EMBL" id="JAH99536.1"/>
    </source>
</evidence>
<protein>
    <submittedName>
        <fullName evidence="1">Uncharacterized protein</fullName>
    </submittedName>
</protein>
<dbReference type="AlphaFoldDB" id="A0A0E9XAQ7"/>
<dbReference type="EMBL" id="GBXM01009041">
    <property type="protein sequence ID" value="JAH99536.1"/>
    <property type="molecule type" value="Transcribed_RNA"/>
</dbReference>
<proteinExistence type="predicted"/>